<keyword evidence="5 9" id="KW-0269">Exonuclease</keyword>
<dbReference type="Pfam" id="PF02272">
    <property type="entry name" value="DHHA1"/>
    <property type="match status" value="1"/>
</dbReference>
<evidence type="ECO:0000256" key="3">
    <source>
        <dbReference type="ARBA" id="ARBA00022722"/>
    </source>
</evidence>
<comment type="similarity">
    <text evidence="1">Belongs to the RecJ family.</text>
</comment>
<dbReference type="InterPro" id="IPR041122">
    <property type="entry name" value="RecJ_OB"/>
</dbReference>
<gene>
    <name evidence="9" type="primary">recJ</name>
    <name evidence="9" type="ORF">E6K78_07355</name>
</gene>
<comment type="caution">
    <text evidence="9">The sequence shown here is derived from an EMBL/GenBank/DDBJ whole genome shotgun (WGS) entry which is preliminary data.</text>
</comment>
<dbReference type="InterPro" id="IPR001667">
    <property type="entry name" value="DDH_dom"/>
</dbReference>
<evidence type="ECO:0000256" key="4">
    <source>
        <dbReference type="ARBA" id="ARBA00022801"/>
    </source>
</evidence>
<evidence type="ECO:0000256" key="1">
    <source>
        <dbReference type="ARBA" id="ARBA00005915"/>
    </source>
</evidence>
<dbReference type="Pfam" id="PF01368">
    <property type="entry name" value="DHH"/>
    <property type="match status" value="1"/>
</dbReference>
<organism evidence="9 10">
    <name type="scientific">Eiseniibacteriota bacterium</name>
    <dbReference type="NCBI Taxonomy" id="2212470"/>
    <lineage>
        <taxon>Bacteria</taxon>
        <taxon>Candidatus Eiseniibacteriota</taxon>
    </lineage>
</organism>
<dbReference type="AlphaFoldDB" id="A0A538TPG9"/>
<feature type="domain" description="DHHA1" evidence="7">
    <location>
        <begin position="360"/>
        <end position="447"/>
    </location>
</feature>
<protein>
    <recommendedName>
        <fullName evidence="2">Single-stranded-DNA-specific exonuclease RecJ</fullName>
    </recommendedName>
</protein>
<dbReference type="InterPro" id="IPR004610">
    <property type="entry name" value="RecJ"/>
</dbReference>
<dbReference type="Gene3D" id="2.40.50.460">
    <property type="match status" value="1"/>
</dbReference>
<dbReference type="PANTHER" id="PTHR30255">
    <property type="entry name" value="SINGLE-STRANDED-DNA-SPECIFIC EXONUCLEASE RECJ"/>
    <property type="match status" value="1"/>
</dbReference>
<feature type="domain" description="DDH" evidence="6">
    <location>
        <begin position="85"/>
        <end position="233"/>
    </location>
</feature>
<dbReference type="NCBIfam" id="TIGR00644">
    <property type="entry name" value="recJ"/>
    <property type="match status" value="1"/>
</dbReference>
<dbReference type="PANTHER" id="PTHR30255:SF2">
    <property type="entry name" value="SINGLE-STRANDED-DNA-SPECIFIC EXONUCLEASE RECJ"/>
    <property type="match status" value="1"/>
</dbReference>
<dbReference type="InterPro" id="IPR003156">
    <property type="entry name" value="DHHA1_dom"/>
</dbReference>
<dbReference type="GO" id="GO:0006281">
    <property type="term" value="P:DNA repair"/>
    <property type="evidence" value="ECO:0007669"/>
    <property type="project" value="InterPro"/>
</dbReference>
<dbReference type="GO" id="GO:0008409">
    <property type="term" value="F:5'-3' exonuclease activity"/>
    <property type="evidence" value="ECO:0007669"/>
    <property type="project" value="InterPro"/>
</dbReference>
<evidence type="ECO:0000259" key="7">
    <source>
        <dbReference type="Pfam" id="PF02272"/>
    </source>
</evidence>
<evidence type="ECO:0000256" key="2">
    <source>
        <dbReference type="ARBA" id="ARBA00019841"/>
    </source>
</evidence>
<dbReference type="GO" id="GO:0003676">
    <property type="term" value="F:nucleic acid binding"/>
    <property type="evidence" value="ECO:0007669"/>
    <property type="project" value="InterPro"/>
</dbReference>
<dbReference type="InterPro" id="IPR051673">
    <property type="entry name" value="SSDNA_exonuclease_RecJ"/>
</dbReference>
<dbReference type="Pfam" id="PF17768">
    <property type="entry name" value="RecJ_OB"/>
    <property type="match status" value="1"/>
</dbReference>
<evidence type="ECO:0000259" key="6">
    <source>
        <dbReference type="Pfam" id="PF01368"/>
    </source>
</evidence>
<keyword evidence="4" id="KW-0378">Hydrolase</keyword>
<dbReference type="Gene3D" id="3.90.1640.30">
    <property type="match status" value="1"/>
</dbReference>
<sequence length="570" mass="62327">MTTKSENPRWVLHPNHASPRARELAETLGAPRAFGQVLVNRGLTTAETARRFLEPSPDHLHDPRLLLDLDRATDRVRRAIANRERILVQGDYDVDGVTSTFVLTTALRELGADVHWRIPHRTREGYGLSLMAVEEAAALQCTLIVTVDCGITAIEPVEHARVRGIDTVVTDHHEAGGELPAAVALVDPNRPGCPYPFRPLAGVGVTFKLVEALFEGCGGRTRALGYLDVVSLGTIADVVPLVGENRVLAWLGLEALNHTQRPGLKALREVAGLADKTITGGHVAFVLAPRINAAGRMGDADQAMRLLLTHDRHEAAALAESLEEDNRRRRALDEEVALDASARVESELGWPDCASILLWSERWHPGVLGIVASRLVERFRRPTVLVALDRERGRGSGRSVPGVDLTRVLDGCGDLLESHGGHAHAAGLAVARAQLPALRERLERVVREHFVPDDLPPRLEIDADLTLGECDLALARWLERLAPHGPGNPEPLFRSEAVTVESVRQVGEGRHLRLLLRDATGALEAIGFGLGGQADEVARRGRCAAAYLPQRNEWMGEMRLQLKLKEIRVE</sequence>
<dbReference type="Proteomes" id="UP000316609">
    <property type="component" value="Unassembled WGS sequence"/>
</dbReference>
<reference evidence="9 10" key="1">
    <citation type="journal article" date="2019" name="Nat. Microbiol.">
        <title>Mediterranean grassland soil C-N compound turnover is dependent on rainfall and depth, and is mediated by genomically divergent microorganisms.</title>
        <authorList>
            <person name="Diamond S."/>
            <person name="Andeer P.F."/>
            <person name="Li Z."/>
            <person name="Crits-Christoph A."/>
            <person name="Burstein D."/>
            <person name="Anantharaman K."/>
            <person name="Lane K.R."/>
            <person name="Thomas B.C."/>
            <person name="Pan C."/>
            <person name="Northen T.R."/>
            <person name="Banfield J.F."/>
        </authorList>
    </citation>
    <scope>NUCLEOTIDE SEQUENCE [LARGE SCALE GENOMIC DNA]</scope>
    <source>
        <strain evidence="9">WS_8</strain>
    </source>
</reference>
<dbReference type="InterPro" id="IPR038763">
    <property type="entry name" value="DHH_sf"/>
</dbReference>
<keyword evidence="3" id="KW-0540">Nuclease</keyword>
<dbReference type="EMBL" id="VBOY01000069">
    <property type="protein sequence ID" value="TMQ65514.1"/>
    <property type="molecule type" value="Genomic_DNA"/>
</dbReference>
<feature type="domain" description="RecJ OB" evidence="8">
    <location>
        <begin position="461"/>
        <end position="565"/>
    </location>
</feature>
<proteinExistence type="inferred from homology"/>
<name>A0A538TPG9_UNCEI</name>
<evidence type="ECO:0000259" key="8">
    <source>
        <dbReference type="Pfam" id="PF17768"/>
    </source>
</evidence>
<evidence type="ECO:0000313" key="9">
    <source>
        <dbReference type="EMBL" id="TMQ65514.1"/>
    </source>
</evidence>
<dbReference type="GO" id="GO:0006310">
    <property type="term" value="P:DNA recombination"/>
    <property type="evidence" value="ECO:0007669"/>
    <property type="project" value="InterPro"/>
</dbReference>
<evidence type="ECO:0000313" key="10">
    <source>
        <dbReference type="Proteomes" id="UP000316609"/>
    </source>
</evidence>
<dbReference type="SUPFAM" id="SSF64182">
    <property type="entry name" value="DHH phosphoesterases"/>
    <property type="match status" value="1"/>
</dbReference>
<accession>A0A538TPG9</accession>
<evidence type="ECO:0000256" key="5">
    <source>
        <dbReference type="ARBA" id="ARBA00022839"/>
    </source>
</evidence>